<name>A0A2S2KP85_9ARCH</name>
<protein>
    <submittedName>
        <fullName evidence="1">SAM-dependent methyltransferase</fullName>
    </submittedName>
</protein>
<keyword evidence="1" id="KW-0808">Transferase</keyword>
<keyword evidence="2" id="KW-1185">Reference proteome</keyword>
<evidence type="ECO:0000313" key="2">
    <source>
        <dbReference type="Proteomes" id="UP000245829"/>
    </source>
</evidence>
<dbReference type="GO" id="GO:0032259">
    <property type="term" value="P:methylation"/>
    <property type="evidence" value="ECO:0007669"/>
    <property type="project" value="UniProtKB-KW"/>
</dbReference>
<dbReference type="AlphaFoldDB" id="A0A2S2KP85"/>
<dbReference type="SUPFAM" id="SSF53335">
    <property type="entry name" value="S-adenosyl-L-methionine-dependent methyltransferases"/>
    <property type="match status" value="1"/>
</dbReference>
<dbReference type="InterPro" id="IPR029063">
    <property type="entry name" value="SAM-dependent_MTases_sf"/>
</dbReference>
<gene>
    <name evidence="1" type="ORF">NZNM25_02570</name>
</gene>
<dbReference type="PANTHER" id="PTHR43861:SF1">
    <property type="entry name" value="TRANS-ACONITATE 2-METHYLTRANSFERASE"/>
    <property type="match status" value="1"/>
</dbReference>
<proteinExistence type="predicted"/>
<sequence>MEIKKQKSMDKVRKTFDEWAQNGRAELMEIEHGKNVVKFLQTISFDKPFTFLDVGCGNGWVVRKIVKEKNCKKAVGIDKSKKMIIQATRKKENNKEEYIHTDIETMNNRRKFDFIFSMESLYYANSMELALEKIFKLLKPGGKFFCGTDFYSDNKATAKWAKIMKIQMHLHSKKEWKEFFKNTGFIVKTKQIKDLRNTKKWKREFGTLFIIGTKPKRQYSNSIKK</sequence>
<dbReference type="Pfam" id="PF13489">
    <property type="entry name" value="Methyltransf_23"/>
    <property type="match status" value="1"/>
</dbReference>
<keyword evidence="1" id="KW-0489">Methyltransferase</keyword>
<evidence type="ECO:0000313" key="1">
    <source>
        <dbReference type="EMBL" id="GBH33466.1"/>
    </source>
</evidence>
<dbReference type="Proteomes" id="UP000245829">
    <property type="component" value="Unassembled WGS sequence"/>
</dbReference>
<organism evidence="1 2">
    <name type="scientific">Nitrosopumilus zosterae</name>
    <dbReference type="NCBI Taxonomy" id="718286"/>
    <lineage>
        <taxon>Archaea</taxon>
        <taxon>Nitrososphaerota</taxon>
        <taxon>Nitrososphaeria</taxon>
        <taxon>Nitrosopumilales</taxon>
        <taxon>Nitrosopumilaceae</taxon>
        <taxon>Nitrosopumilus</taxon>
    </lineage>
</organism>
<comment type="caution">
    <text evidence="1">The sequence shown here is derived from an EMBL/GenBank/DDBJ whole genome shotgun (WGS) entry which is preliminary data.</text>
</comment>
<accession>A0A2S2KP85</accession>
<dbReference type="CDD" id="cd02440">
    <property type="entry name" value="AdoMet_MTases"/>
    <property type="match status" value="1"/>
</dbReference>
<dbReference type="GO" id="GO:0008757">
    <property type="term" value="F:S-adenosylmethionine-dependent methyltransferase activity"/>
    <property type="evidence" value="ECO:0007669"/>
    <property type="project" value="InterPro"/>
</dbReference>
<dbReference type="EMBL" id="BGKI01000001">
    <property type="protein sequence ID" value="GBH33466.1"/>
    <property type="molecule type" value="Genomic_DNA"/>
</dbReference>
<reference evidence="1 2" key="1">
    <citation type="submission" date="2018-05" db="EMBL/GenBank/DDBJ databases">
        <title>genome sequencing of Nitrosopumilus sp. NM25.</title>
        <authorList>
            <person name="Mori K."/>
            <person name="Nakagawa T."/>
        </authorList>
    </citation>
    <scope>NUCLEOTIDE SEQUENCE [LARGE SCALE GENOMIC DNA]</scope>
    <source>
        <strain evidence="1 2">NM25</strain>
    </source>
</reference>
<dbReference type="PANTHER" id="PTHR43861">
    <property type="entry name" value="TRANS-ACONITATE 2-METHYLTRANSFERASE-RELATED"/>
    <property type="match status" value="1"/>
</dbReference>
<dbReference type="Gene3D" id="3.40.50.150">
    <property type="entry name" value="Vaccinia Virus protein VP39"/>
    <property type="match status" value="1"/>
</dbReference>